<dbReference type="InterPro" id="IPR023867">
    <property type="entry name" value="Sulphatase_maturase_rSAM"/>
</dbReference>
<keyword evidence="4" id="KW-0408">Iron</keyword>
<dbReference type="SFLD" id="SFLDS00029">
    <property type="entry name" value="Radical_SAM"/>
    <property type="match status" value="1"/>
</dbReference>
<comment type="cofactor">
    <cofactor evidence="1">
        <name>[4Fe-4S] cluster</name>
        <dbReference type="ChEBI" id="CHEBI:49883"/>
    </cofactor>
</comment>
<evidence type="ECO:0000313" key="7">
    <source>
        <dbReference type="EMBL" id="MDQ0324994.1"/>
    </source>
</evidence>
<dbReference type="SUPFAM" id="SSF102114">
    <property type="entry name" value="Radical SAM enzymes"/>
    <property type="match status" value="1"/>
</dbReference>
<gene>
    <name evidence="7" type="ORF">J2R99_000843</name>
</gene>
<dbReference type="InterPro" id="IPR013785">
    <property type="entry name" value="Aldolase_TIM"/>
</dbReference>
<keyword evidence="8" id="KW-1185">Reference proteome</keyword>
<dbReference type="PROSITE" id="PS51918">
    <property type="entry name" value="RADICAL_SAM"/>
    <property type="match status" value="1"/>
</dbReference>
<dbReference type="InterPro" id="IPR007197">
    <property type="entry name" value="rSAM"/>
</dbReference>
<feature type="domain" description="Radical SAM core" evidence="6">
    <location>
        <begin position="5"/>
        <end position="225"/>
    </location>
</feature>
<accession>A0ABU0C3A7</accession>
<dbReference type="InterPro" id="IPR058240">
    <property type="entry name" value="rSAM_sf"/>
</dbReference>
<sequence>MKEADLDTRTLQLVTTERCNLKCRYCFEQVKRNRDMPVATALAKVEKYLTLDDGFDGLLIDFFGGEPLLRFELIREVVDFVHSRPWPKRHHFNVGTNLTLLDEDKKAWLAHHRGCLTVSTSLDGTKRAHDFNRWESYDDVVRHVPFLRENWPDQPVKMTIGADMIEEVAAGIIEILEMGLFVEANVVFENVWGEGAERQAKLATFSHQLDELVAYFTRHPELSPPRFVDLGIAALPGLAPGENRKWCGTGRYMVAVDVDGVEYPCHRFTPYASNHAAERHAREGFGAPVTDCSACPVVAVCPTCHAYNWEVTGDEDKRVGYHCDFIRLQFHATARLQYNRNRAAIRQLAKGEIDETVDPAELAALGRLIKGIALVQEKLPLPTI</sequence>
<dbReference type="Pfam" id="PF04055">
    <property type="entry name" value="Radical_SAM"/>
    <property type="match status" value="1"/>
</dbReference>
<dbReference type="SFLD" id="SFLDG01386">
    <property type="entry name" value="main_SPASM_domain-containing"/>
    <property type="match status" value="1"/>
</dbReference>
<keyword evidence="2" id="KW-0949">S-adenosyl-L-methionine</keyword>
<dbReference type="EMBL" id="JAUSUK010000001">
    <property type="protein sequence ID" value="MDQ0324994.1"/>
    <property type="molecule type" value="Genomic_DNA"/>
</dbReference>
<dbReference type="RefSeq" id="WP_307153229.1">
    <property type="nucleotide sequence ID" value="NZ_JAUSUK010000001.1"/>
</dbReference>
<protein>
    <submittedName>
        <fullName evidence="7">Radical SAM protein with 4Fe4S-binding SPASM domain</fullName>
    </submittedName>
</protein>
<organism evidence="7 8">
    <name type="scientific">Rhodopseudomonas julia</name>
    <dbReference type="NCBI Taxonomy" id="200617"/>
    <lineage>
        <taxon>Bacteria</taxon>
        <taxon>Pseudomonadati</taxon>
        <taxon>Pseudomonadota</taxon>
        <taxon>Alphaproteobacteria</taxon>
        <taxon>Hyphomicrobiales</taxon>
        <taxon>Nitrobacteraceae</taxon>
        <taxon>Rhodopseudomonas</taxon>
    </lineage>
</organism>
<keyword evidence="5" id="KW-0411">Iron-sulfur</keyword>
<dbReference type="SFLD" id="SFLDG01067">
    <property type="entry name" value="SPASM/twitch_domain_containing"/>
    <property type="match status" value="1"/>
</dbReference>
<evidence type="ECO:0000256" key="5">
    <source>
        <dbReference type="ARBA" id="ARBA00023014"/>
    </source>
</evidence>
<evidence type="ECO:0000256" key="2">
    <source>
        <dbReference type="ARBA" id="ARBA00022691"/>
    </source>
</evidence>
<reference evidence="7 8" key="1">
    <citation type="submission" date="2023-07" db="EMBL/GenBank/DDBJ databases">
        <title>Genomic Encyclopedia of Type Strains, Phase IV (KMG-IV): sequencing the most valuable type-strain genomes for metagenomic binning, comparative biology and taxonomic classification.</title>
        <authorList>
            <person name="Goeker M."/>
        </authorList>
    </citation>
    <scope>NUCLEOTIDE SEQUENCE [LARGE SCALE GENOMIC DNA]</scope>
    <source>
        <strain evidence="7 8">DSM 11549</strain>
    </source>
</reference>
<keyword evidence="3" id="KW-0479">Metal-binding</keyword>
<evidence type="ECO:0000259" key="6">
    <source>
        <dbReference type="PROSITE" id="PS51918"/>
    </source>
</evidence>
<evidence type="ECO:0000313" key="8">
    <source>
        <dbReference type="Proteomes" id="UP001230253"/>
    </source>
</evidence>
<dbReference type="PANTHER" id="PTHR43273:SF8">
    <property type="entry name" value="RADICAL SAM DOMAIN PROTEIN"/>
    <property type="match status" value="1"/>
</dbReference>
<dbReference type="Proteomes" id="UP001230253">
    <property type="component" value="Unassembled WGS sequence"/>
</dbReference>
<dbReference type="CDD" id="cd01335">
    <property type="entry name" value="Radical_SAM"/>
    <property type="match status" value="1"/>
</dbReference>
<dbReference type="PANTHER" id="PTHR43273">
    <property type="entry name" value="ANAEROBIC SULFATASE-MATURATING ENZYME HOMOLOG ASLB-RELATED"/>
    <property type="match status" value="1"/>
</dbReference>
<evidence type="ECO:0000256" key="3">
    <source>
        <dbReference type="ARBA" id="ARBA00022723"/>
    </source>
</evidence>
<comment type="caution">
    <text evidence="7">The sequence shown here is derived from an EMBL/GenBank/DDBJ whole genome shotgun (WGS) entry which is preliminary data.</text>
</comment>
<dbReference type="Gene3D" id="3.20.20.70">
    <property type="entry name" value="Aldolase class I"/>
    <property type="match status" value="1"/>
</dbReference>
<dbReference type="SFLD" id="SFLDG01384">
    <property type="entry name" value="thioether_bond_formation_requi"/>
    <property type="match status" value="1"/>
</dbReference>
<proteinExistence type="predicted"/>
<evidence type="ECO:0000256" key="4">
    <source>
        <dbReference type="ARBA" id="ARBA00023004"/>
    </source>
</evidence>
<evidence type="ECO:0000256" key="1">
    <source>
        <dbReference type="ARBA" id="ARBA00001966"/>
    </source>
</evidence>
<name>A0ABU0C3A7_9BRAD</name>